<gene>
    <name evidence="2" type="ORF">ACFQVD_15615</name>
</gene>
<reference evidence="3" key="1">
    <citation type="journal article" date="2019" name="Int. J. Syst. Evol. Microbiol.">
        <title>The Global Catalogue of Microorganisms (GCM) 10K type strain sequencing project: providing services to taxonomists for standard genome sequencing and annotation.</title>
        <authorList>
            <consortium name="The Broad Institute Genomics Platform"/>
            <consortium name="The Broad Institute Genome Sequencing Center for Infectious Disease"/>
            <person name="Wu L."/>
            <person name="Ma J."/>
        </authorList>
    </citation>
    <scope>NUCLEOTIDE SEQUENCE [LARGE SCALE GENOMIC DNA]</scope>
    <source>
        <strain evidence="3">JCM 10083</strain>
    </source>
</reference>
<protein>
    <submittedName>
        <fullName evidence="2">Enoyl-CoA hydratase/isomerase family protein</fullName>
    </submittedName>
</protein>
<sequence>MADLLRVSVAELADGAADGPLLDMSKGVCEPIVGVELDGGADAVTLDRAVTRARACDRLLIGIAGKPLPAQAADLTRALDLTLAGPAGPAGRECVVVPDPEERLTAVHSAALRNPQASVVLGALLRMTEALEVTTALDVESLAYSTLLGGPEFRRWLEGRRRRPVPATTAPPVLIDRVGDRLLITLNRPERRNAYGREVRDALVEAMRLAVLDDTVTRVVIDGAGPSFCSGGDLDEFGTTPDLTTAHLVRTRGGAGRLVHELADRVEVRVHGSCVGAGIELPAFAGTVIADPGATFRLPEIGMGLIPGAGGTVGIPRRVGRWRTLYLAMTGEPVDAATALSWGLVDEVMPSGFGCPSGGGGAHDGAMAPSGRPR</sequence>
<evidence type="ECO:0000313" key="2">
    <source>
        <dbReference type="EMBL" id="MFC7601519.1"/>
    </source>
</evidence>
<accession>A0ABW2SZN1</accession>
<dbReference type="RefSeq" id="WP_343983593.1">
    <property type="nucleotide sequence ID" value="NZ_BAAAGK010000297.1"/>
</dbReference>
<dbReference type="Gene3D" id="3.90.226.10">
    <property type="entry name" value="2-enoyl-CoA Hydratase, Chain A, domain 1"/>
    <property type="match status" value="1"/>
</dbReference>
<comment type="similarity">
    <text evidence="1">Belongs to the enoyl-CoA hydratase/isomerase family.</text>
</comment>
<dbReference type="PANTHER" id="PTHR43802:SF1">
    <property type="entry name" value="IP11341P-RELATED"/>
    <property type="match status" value="1"/>
</dbReference>
<dbReference type="SUPFAM" id="SSF52096">
    <property type="entry name" value="ClpP/crotonase"/>
    <property type="match status" value="1"/>
</dbReference>
<evidence type="ECO:0000313" key="3">
    <source>
        <dbReference type="Proteomes" id="UP001596514"/>
    </source>
</evidence>
<dbReference type="Pfam" id="PF00378">
    <property type="entry name" value="ECH_1"/>
    <property type="match status" value="1"/>
</dbReference>
<dbReference type="CDD" id="cd06558">
    <property type="entry name" value="crotonase-like"/>
    <property type="match status" value="1"/>
</dbReference>
<proteinExistence type="inferred from homology"/>
<dbReference type="InterPro" id="IPR001753">
    <property type="entry name" value="Enoyl-CoA_hydra/iso"/>
</dbReference>
<dbReference type="InterPro" id="IPR029045">
    <property type="entry name" value="ClpP/crotonase-like_dom_sf"/>
</dbReference>
<dbReference type="Proteomes" id="UP001596514">
    <property type="component" value="Unassembled WGS sequence"/>
</dbReference>
<dbReference type="PANTHER" id="PTHR43802">
    <property type="entry name" value="ENOYL-COA HYDRATASE"/>
    <property type="match status" value="1"/>
</dbReference>
<evidence type="ECO:0000256" key="1">
    <source>
        <dbReference type="ARBA" id="ARBA00005254"/>
    </source>
</evidence>
<name>A0ABW2SZN1_9ACTN</name>
<dbReference type="EMBL" id="JBHTEE010000001">
    <property type="protein sequence ID" value="MFC7601519.1"/>
    <property type="molecule type" value="Genomic_DNA"/>
</dbReference>
<organism evidence="2 3">
    <name type="scientific">Streptosporangium amethystogenes subsp. fukuiense</name>
    <dbReference type="NCBI Taxonomy" id="698418"/>
    <lineage>
        <taxon>Bacteria</taxon>
        <taxon>Bacillati</taxon>
        <taxon>Actinomycetota</taxon>
        <taxon>Actinomycetes</taxon>
        <taxon>Streptosporangiales</taxon>
        <taxon>Streptosporangiaceae</taxon>
        <taxon>Streptosporangium</taxon>
    </lineage>
</organism>
<keyword evidence="3" id="KW-1185">Reference proteome</keyword>
<comment type="caution">
    <text evidence="2">The sequence shown here is derived from an EMBL/GenBank/DDBJ whole genome shotgun (WGS) entry which is preliminary data.</text>
</comment>